<organism evidence="2">
    <name type="scientific">marine metagenome</name>
    <dbReference type="NCBI Taxonomy" id="408172"/>
    <lineage>
        <taxon>unclassified sequences</taxon>
        <taxon>metagenomes</taxon>
        <taxon>ecological metagenomes</taxon>
    </lineage>
</organism>
<proteinExistence type="predicted"/>
<keyword evidence="1" id="KW-1133">Transmembrane helix</keyword>
<feature type="transmembrane region" description="Helical" evidence="1">
    <location>
        <begin position="20"/>
        <end position="41"/>
    </location>
</feature>
<dbReference type="Pfam" id="PF14333">
    <property type="entry name" value="DUF4389"/>
    <property type="match status" value="1"/>
</dbReference>
<name>A0A382EK62_9ZZZZ</name>
<keyword evidence="1" id="KW-0472">Membrane</keyword>
<reference evidence="2" key="1">
    <citation type="submission" date="2018-05" db="EMBL/GenBank/DDBJ databases">
        <authorList>
            <person name="Lanie J.A."/>
            <person name="Ng W.-L."/>
            <person name="Kazmierczak K.M."/>
            <person name="Andrzejewski T.M."/>
            <person name="Davidsen T.M."/>
            <person name="Wayne K.J."/>
            <person name="Tettelin H."/>
            <person name="Glass J.I."/>
            <person name="Rusch D."/>
            <person name="Podicherti R."/>
            <person name="Tsui H.-C.T."/>
            <person name="Winkler M.E."/>
        </authorList>
    </citation>
    <scope>NUCLEOTIDE SEQUENCE</scope>
</reference>
<dbReference type="EMBL" id="UINC01044612">
    <property type="protein sequence ID" value="SVB50293.1"/>
    <property type="molecule type" value="Genomic_DNA"/>
</dbReference>
<evidence type="ECO:0000313" key="2">
    <source>
        <dbReference type="EMBL" id="SVB50293.1"/>
    </source>
</evidence>
<protein>
    <recommendedName>
        <fullName evidence="3">Glucose-1-phosphate thymidylyltransferase</fullName>
    </recommendedName>
</protein>
<evidence type="ECO:0008006" key="3">
    <source>
        <dbReference type="Google" id="ProtNLM"/>
    </source>
</evidence>
<sequence length="129" mass="14944">MNDEMRKSMTSTNTWTRGLYMLLFALIYSMTEFVVVFFCIFQFISRLVRGEVNDRLLALSEEVCEFMLQILQYETFNTDYKPFPFNPWPEIDVADVSSNDEAVNEEAEKAVEGVIEGEVISATDPKEEQ</sequence>
<dbReference type="AlphaFoldDB" id="A0A382EK62"/>
<gene>
    <name evidence="2" type="ORF">METZ01_LOCUS203147</name>
</gene>
<keyword evidence="1" id="KW-0812">Transmembrane</keyword>
<evidence type="ECO:0000256" key="1">
    <source>
        <dbReference type="SAM" id="Phobius"/>
    </source>
</evidence>
<accession>A0A382EK62</accession>
<dbReference type="InterPro" id="IPR025498">
    <property type="entry name" value="DUF4389"/>
</dbReference>